<evidence type="ECO:0000256" key="3">
    <source>
        <dbReference type="ARBA" id="ARBA00022676"/>
    </source>
</evidence>
<dbReference type="InterPro" id="IPR029044">
    <property type="entry name" value="Nucleotide-diphossugar_trans"/>
</dbReference>
<dbReference type="Proteomes" id="UP000640531">
    <property type="component" value="Unassembled WGS sequence"/>
</dbReference>
<comment type="caution">
    <text evidence="7">The sequence shown here is derived from an EMBL/GenBank/DDBJ whole genome shotgun (WGS) entry which is preliminary data.</text>
</comment>
<keyword evidence="5" id="KW-1133">Transmembrane helix</keyword>
<dbReference type="EMBL" id="JACJST010000026">
    <property type="protein sequence ID" value="MBD2570573.1"/>
    <property type="molecule type" value="Genomic_DNA"/>
</dbReference>
<evidence type="ECO:0000256" key="5">
    <source>
        <dbReference type="SAM" id="Phobius"/>
    </source>
</evidence>
<name>A0ABR8FKQ7_9NOST</name>
<feature type="transmembrane region" description="Helical" evidence="5">
    <location>
        <begin position="241"/>
        <end position="264"/>
    </location>
</feature>
<dbReference type="InterPro" id="IPR001173">
    <property type="entry name" value="Glyco_trans_2-like"/>
</dbReference>
<keyword evidence="5" id="KW-0472">Membrane</keyword>
<evidence type="ECO:0000313" key="7">
    <source>
        <dbReference type="EMBL" id="MBD2570573.1"/>
    </source>
</evidence>
<evidence type="ECO:0000313" key="8">
    <source>
        <dbReference type="Proteomes" id="UP000640531"/>
    </source>
</evidence>
<feature type="domain" description="Glycosyltransferase 2-like" evidence="6">
    <location>
        <begin position="4"/>
        <end position="148"/>
    </location>
</feature>
<sequence length="316" mass="36570">MKISVIVPSYRRFWPLINTIQDLQQQNYNDFEIIVVDQNQVWPEECEESLAKVRQDSRLVWLTLDKPDVVIARNMAVQQSQGEVLLFIDDDVKIPDQLFIANHAANFIDPNTHIVSGRECNPDSIPETKVDKIPQSSAYLEKIKTFSPLQQTLWFDRNSEHSTEVCTFSTCNGAIRKSAFLAVGGFDENFCGNSYGDDYDLILRLHQLGYKSIYDPRPWLIHLRVPMGGLRMSDLKNKVNYVNTATGFWLFLLRHGTFSMYWHLLYNHVLRKTVFLKVNLQRPWRQLYVIPGVVAAFFRALLLLRRGTKSGILICN</sequence>
<comment type="similarity">
    <text evidence="2">Belongs to the glycosyltransferase 2 family.</text>
</comment>
<gene>
    <name evidence="7" type="ORF">H6G59_22285</name>
</gene>
<dbReference type="PANTHER" id="PTHR43179">
    <property type="entry name" value="RHAMNOSYLTRANSFERASE WBBL"/>
    <property type="match status" value="1"/>
</dbReference>
<evidence type="ECO:0000256" key="4">
    <source>
        <dbReference type="ARBA" id="ARBA00022679"/>
    </source>
</evidence>
<keyword evidence="8" id="KW-1185">Reference proteome</keyword>
<proteinExistence type="inferred from homology"/>
<dbReference type="Pfam" id="PF00535">
    <property type="entry name" value="Glycos_transf_2"/>
    <property type="match status" value="1"/>
</dbReference>
<feature type="transmembrane region" description="Helical" evidence="5">
    <location>
        <begin position="284"/>
        <end position="304"/>
    </location>
</feature>
<dbReference type="PANTHER" id="PTHR43179:SF12">
    <property type="entry name" value="GALACTOFURANOSYLTRANSFERASE GLFT2"/>
    <property type="match status" value="1"/>
</dbReference>
<dbReference type="Gene3D" id="3.90.550.10">
    <property type="entry name" value="Spore Coat Polysaccharide Biosynthesis Protein SpsA, Chain A"/>
    <property type="match status" value="1"/>
</dbReference>
<dbReference type="RefSeq" id="WP_190718690.1">
    <property type="nucleotide sequence ID" value="NZ_JACJST010000026.1"/>
</dbReference>
<protein>
    <submittedName>
        <fullName evidence="7">Glycosyltransferase</fullName>
    </submittedName>
</protein>
<keyword evidence="5" id="KW-0812">Transmembrane</keyword>
<keyword evidence="3" id="KW-0328">Glycosyltransferase</keyword>
<evidence type="ECO:0000256" key="1">
    <source>
        <dbReference type="ARBA" id="ARBA00004776"/>
    </source>
</evidence>
<reference evidence="7 8" key="1">
    <citation type="journal article" date="2020" name="ISME J.">
        <title>Comparative genomics reveals insights into cyanobacterial evolution and habitat adaptation.</title>
        <authorList>
            <person name="Chen M.Y."/>
            <person name="Teng W.K."/>
            <person name="Zhao L."/>
            <person name="Hu C.X."/>
            <person name="Zhou Y.K."/>
            <person name="Han B.P."/>
            <person name="Song L.R."/>
            <person name="Shu W.S."/>
        </authorList>
    </citation>
    <scope>NUCLEOTIDE SEQUENCE [LARGE SCALE GENOMIC DNA]</scope>
    <source>
        <strain evidence="7 8">FACHB-196</strain>
    </source>
</reference>
<keyword evidence="4" id="KW-0808">Transferase</keyword>
<accession>A0ABR8FKQ7</accession>
<evidence type="ECO:0000256" key="2">
    <source>
        <dbReference type="ARBA" id="ARBA00006739"/>
    </source>
</evidence>
<evidence type="ECO:0000259" key="6">
    <source>
        <dbReference type="Pfam" id="PF00535"/>
    </source>
</evidence>
<organism evidence="7 8">
    <name type="scientific">Anabaena lutea FACHB-196</name>
    <dbReference type="NCBI Taxonomy" id="2692881"/>
    <lineage>
        <taxon>Bacteria</taxon>
        <taxon>Bacillati</taxon>
        <taxon>Cyanobacteriota</taxon>
        <taxon>Cyanophyceae</taxon>
        <taxon>Nostocales</taxon>
        <taxon>Nostocaceae</taxon>
        <taxon>Anabaena</taxon>
    </lineage>
</organism>
<comment type="pathway">
    <text evidence="1">Cell wall biogenesis; cell wall polysaccharide biosynthesis.</text>
</comment>
<dbReference type="SUPFAM" id="SSF53448">
    <property type="entry name" value="Nucleotide-diphospho-sugar transferases"/>
    <property type="match status" value="1"/>
</dbReference>